<gene>
    <name evidence="1" type="ORF">LCGC14_0373410</name>
</gene>
<organism evidence="1">
    <name type="scientific">marine sediment metagenome</name>
    <dbReference type="NCBI Taxonomy" id="412755"/>
    <lineage>
        <taxon>unclassified sequences</taxon>
        <taxon>metagenomes</taxon>
        <taxon>ecological metagenomes</taxon>
    </lineage>
</organism>
<dbReference type="EMBL" id="LAZR01000299">
    <property type="protein sequence ID" value="KKN76146.1"/>
    <property type="molecule type" value="Genomic_DNA"/>
</dbReference>
<proteinExistence type="predicted"/>
<reference evidence="1" key="1">
    <citation type="journal article" date="2015" name="Nature">
        <title>Complex archaea that bridge the gap between prokaryotes and eukaryotes.</title>
        <authorList>
            <person name="Spang A."/>
            <person name="Saw J.H."/>
            <person name="Jorgensen S.L."/>
            <person name="Zaremba-Niedzwiedzka K."/>
            <person name="Martijn J."/>
            <person name="Lind A.E."/>
            <person name="van Eijk R."/>
            <person name="Schleper C."/>
            <person name="Guy L."/>
            <person name="Ettema T.J."/>
        </authorList>
    </citation>
    <scope>NUCLEOTIDE SEQUENCE</scope>
</reference>
<accession>A0A0F9VRN8</accession>
<sequence>MKADAVFGFARDEDVEQAIMARIEFVAEEETAEILKMLGEAVVALLEINSVIPVSAKHRHLVAQALEGFADGPR</sequence>
<name>A0A0F9VRN8_9ZZZZ</name>
<evidence type="ECO:0000313" key="1">
    <source>
        <dbReference type="EMBL" id="KKN76146.1"/>
    </source>
</evidence>
<dbReference type="AlphaFoldDB" id="A0A0F9VRN8"/>
<comment type="caution">
    <text evidence="1">The sequence shown here is derived from an EMBL/GenBank/DDBJ whole genome shotgun (WGS) entry which is preliminary data.</text>
</comment>
<protein>
    <submittedName>
        <fullName evidence="1">Uncharacterized protein</fullName>
    </submittedName>
</protein>